<gene>
    <name evidence="8" type="ORF">BOTBODRAFT_135803</name>
</gene>
<dbReference type="GO" id="GO:0005739">
    <property type="term" value="C:mitochondrion"/>
    <property type="evidence" value="ECO:0007669"/>
    <property type="project" value="UniProtKB-SubCell"/>
</dbReference>
<dbReference type="STRING" id="930990.A0A067MIW4"/>
<dbReference type="Pfam" id="PF01636">
    <property type="entry name" value="APH"/>
    <property type="match status" value="1"/>
</dbReference>
<dbReference type="SUPFAM" id="SSF56112">
    <property type="entry name" value="Protein kinase-like (PK-like)"/>
    <property type="match status" value="1"/>
</dbReference>
<dbReference type="PANTHER" id="PTHR36091">
    <property type="entry name" value="ALTERED INHERITANCE OF MITOCHONDRIA PROTEIN 9, MITOCHONDRIAL"/>
    <property type="match status" value="1"/>
</dbReference>
<dbReference type="PANTHER" id="PTHR36091:SF1">
    <property type="entry name" value="ALTERED INHERITANCE OF MITOCHONDRIA PROTEIN 9, MITOCHONDRIAL"/>
    <property type="match status" value="1"/>
</dbReference>
<name>A0A067MIW4_BOTB1</name>
<evidence type="ECO:0000256" key="3">
    <source>
        <dbReference type="ARBA" id="ARBA00016197"/>
    </source>
</evidence>
<dbReference type="InParanoid" id="A0A067MIW4"/>
<evidence type="ECO:0000256" key="6">
    <source>
        <dbReference type="ARBA" id="ARBA00031849"/>
    </source>
</evidence>
<evidence type="ECO:0000259" key="7">
    <source>
        <dbReference type="Pfam" id="PF01636"/>
    </source>
</evidence>
<keyword evidence="5" id="KW-0496">Mitochondrion</keyword>
<keyword evidence="4" id="KW-0809">Transit peptide</keyword>
<proteinExistence type="inferred from homology"/>
<comment type="subcellular location">
    <subcellularLocation>
        <location evidence="1">Mitochondrion</location>
    </subcellularLocation>
</comment>
<evidence type="ECO:0000256" key="2">
    <source>
        <dbReference type="ARBA" id="ARBA00005543"/>
    </source>
</evidence>
<dbReference type="OrthoDB" id="2968323at2759"/>
<dbReference type="InterPro" id="IPR002575">
    <property type="entry name" value="Aminoglycoside_PTrfase"/>
</dbReference>
<evidence type="ECO:0000313" key="8">
    <source>
        <dbReference type="EMBL" id="KDQ11506.1"/>
    </source>
</evidence>
<dbReference type="Gene3D" id="3.30.200.20">
    <property type="entry name" value="Phosphorylase Kinase, domain 1"/>
    <property type="match status" value="1"/>
</dbReference>
<organism evidence="8 9">
    <name type="scientific">Botryobasidium botryosum (strain FD-172 SS1)</name>
    <dbReference type="NCBI Taxonomy" id="930990"/>
    <lineage>
        <taxon>Eukaryota</taxon>
        <taxon>Fungi</taxon>
        <taxon>Dikarya</taxon>
        <taxon>Basidiomycota</taxon>
        <taxon>Agaricomycotina</taxon>
        <taxon>Agaricomycetes</taxon>
        <taxon>Cantharellales</taxon>
        <taxon>Botryobasidiaceae</taxon>
        <taxon>Botryobasidium</taxon>
    </lineage>
</organism>
<dbReference type="EMBL" id="KL198058">
    <property type="protein sequence ID" value="KDQ11506.1"/>
    <property type="molecule type" value="Genomic_DNA"/>
</dbReference>
<dbReference type="InterPro" id="IPR011009">
    <property type="entry name" value="Kinase-like_dom_sf"/>
</dbReference>
<dbReference type="HOGENOM" id="CLU_019189_13_0_1"/>
<dbReference type="Proteomes" id="UP000027195">
    <property type="component" value="Unassembled WGS sequence"/>
</dbReference>
<evidence type="ECO:0000256" key="1">
    <source>
        <dbReference type="ARBA" id="ARBA00004173"/>
    </source>
</evidence>
<feature type="domain" description="Aminoglycoside phosphotransferase" evidence="7">
    <location>
        <begin position="28"/>
        <end position="309"/>
    </location>
</feature>
<dbReference type="InterPro" id="IPR051035">
    <property type="entry name" value="Mito_inheritance_9"/>
</dbReference>
<evidence type="ECO:0000256" key="5">
    <source>
        <dbReference type="ARBA" id="ARBA00023128"/>
    </source>
</evidence>
<reference evidence="9" key="1">
    <citation type="journal article" date="2014" name="Proc. Natl. Acad. Sci. U.S.A.">
        <title>Extensive sampling of basidiomycete genomes demonstrates inadequacy of the white-rot/brown-rot paradigm for wood decay fungi.</title>
        <authorList>
            <person name="Riley R."/>
            <person name="Salamov A.A."/>
            <person name="Brown D.W."/>
            <person name="Nagy L.G."/>
            <person name="Floudas D."/>
            <person name="Held B.W."/>
            <person name="Levasseur A."/>
            <person name="Lombard V."/>
            <person name="Morin E."/>
            <person name="Otillar R."/>
            <person name="Lindquist E.A."/>
            <person name="Sun H."/>
            <person name="LaButti K.M."/>
            <person name="Schmutz J."/>
            <person name="Jabbour D."/>
            <person name="Luo H."/>
            <person name="Baker S.E."/>
            <person name="Pisabarro A.G."/>
            <person name="Walton J.D."/>
            <person name="Blanchette R.A."/>
            <person name="Henrissat B."/>
            <person name="Martin F."/>
            <person name="Cullen D."/>
            <person name="Hibbett D.S."/>
            <person name="Grigoriev I.V."/>
        </authorList>
    </citation>
    <scope>NUCLEOTIDE SEQUENCE [LARGE SCALE GENOMIC DNA]</scope>
    <source>
        <strain evidence="9">FD-172 SS1</strain>
    </source>
</reference>
<protein>
    <recommendedName>
        <fullName evidence="3">Altered inheritance of mitochondria protein 9, mitochondrial</fullName>
    </recommendedName>
    <alternativeName>
        <fullName evidence="6">Found in mitochondrial proteome protein 29</fullName>
    </alternativeName>
</protein>
<comment type="similarity">
    <text evidence="2">Belongs to the AIM9 family.</text>
</comment>
<dbReference type="AlphaFoldDB" id="A0A067MIW4"/>
<evidence type="ECO:0000313" key="9">
    <source>
        <dbReference type="Proteomes" id="UP000027195"/>
    </source>
</evidence>
<sequence>MLHYVEFDAAALQKIASEAAGAKSCLSIRKIAEGAFNKIFLLRLDNNKEVIARIPCSSAGPPHFATASEVATMDFALDHLHLPVPKVLAWSSRLVGNPVGAEYIIMEYMPGVPLEQRWLGMTGDEAISLIENVVRMEKRYTEFQFSQIGSLYFKEDVDPELQGRRLYANGAPDDEASEKYRIGPTLQWDFWREEWLTMNVDRGPWPDLQSYGHAIFRCEQQWLGAYARSHSLYDPLCWSSEERPPDPEAHLEMLDRFLSVIPLLNIPSELLRSTFWYTGLQKSNVMVAPTGYPEITGLLDWKNLWIGPRFIQAVFAPLFIYDGDMVDLHGLPPDLPDNFEELSDEEKAKIKTHIKLACQHKVYEYTMEEHDPEHFRVLTYRHYGTIANLFQNASRIWLDGVSPLRQSLIETAAHWKEMAGPDIPCPLTFSKEELASHSKLHDKALAREA</sequence>
<keyword evidence="9" id="KW-1185">Reference proteome</keyword>
<accession>A0A067MIW4</accession>
<evidence type="ECO:0000256" key="4">
    <source>
        <dbReference type="ARBA" id="ARBA00022946"/>
    </source>
</evidence>